<dbReference type="InterPro" id="IPR014284">
    <property type="entry name" value="RNA_pol_sigma-70_dom"/>
</dbReference>
<evidence type="ECO:0000313" key="3">
    <source>
        <dbReference type="EMBL" id="TDN98424.1"/>
    </source>
</evidence>
<evidence type="ECO:0000313" key="4">
    <source>
        <dbReference type="Proteomes" id="UP000198964"/>
    </source>
</evidence>
<gene>
    <name evidence="3" type="ORF">DET52_108212</name>
    <name evidence="2" type="ORF">SAMN05216283_107180</name>
</gene>
<dbReference type="Gene3D" id="1.10.1740.10">
    <property type="match status" value="1"/>
</dbReference>
<name>A0A1I2J8A3_9BACT</name>
<sequence>MINYTNEELLNGILRNDNLILQYIYKNFFYKINFFIKKNSGDDEDSNDIFQEAIIIIYRKLKANDLVLDCSFETYLYSVCRFLWLKQLEKRKNEREKIQDNHQFNEDIYDRSFEETAEMNEKYKLYQKHFKNLGKDCQKILQLFFDKVPLKQIAQVMGYQSEKYAKKRKYKCKEYLVKSIKQDIEYKKILEDNA</sequence>
<dbReference type="GO" id="GO:0003700">
    <property type="term" value="F:DNA-binding transcription factor activity"/>
    <property type="evidence" value="ECO:0007669"/>
    <property type="project" value="InterPro"/>
</dbReference>
<dbReference type="Proteomes" id="UP000294848">
    <property type="component" value="Unassembled WGS sequence"/>
</dbReference>
<dbReference type="AlphaFoldDB" id="A0A1I2J8A3"/>
<feature type="domain" description="RNA polymerase sigma-70 region 2" evidence="1">
    <location>
        <begin position="37"/>
        <end position="92"/>
    </location>
</feature>
<dbReference type="GO" id="GO:0006352">
    <property type="term" value="P:DNA-templated transcription initiation"/>
    <property type="evidence" value="ECO:0007669"/>
    <property type="project" value="InterPro"/>
</dbReference>
<dbReference type="InterPro" id="IPR013325">
    <property type="entry name" value="RNA_pol_sigma_r2"/>
</dbReference>
<protein>
    <submittedName>
        <fullName evidence="3">RNA polymerase sigma factor (Sigma-70 family)</fullName>
    </submittedName>
    <submittedName>
        <fullName evidence="2">RNA polymerase sigma factor, sigma-70 family</fullName>
    </submittedName>
</protein>
<dbReference type="OrthoDB" id="1116697at2"/>
<dbReference type="RefSeq" id="WP_093920512.1">
    <property type="nucleotide sequence ID" value="NZ_FONW01000007.1"/>
</dbReference>
<dbReference type="EMBL" id="SNWI01000008">
    <property type="protein sequence ID" value="TDN98424.1"/>
    <property type="molecule type" value="Genomic_DNA"/>
</dbReference>
<dbReference type="EMBL" id="FONW01000007">
    <property type="protein sequence ID" value="SFF49136.1"/>
    <property type="molecule type" value="Genomic_DNA"/>
</dbReference>
<reference evidence="2 4" key="1">
    <citation type="submission" date="2016-10" db="EMBL/GenBank/DDBJ databases">
        <authorList>
            <person name="de Groot N.N."/>
        </authorList>
    </citation>
    <scope>NUCLEOTIDE SEQUENCE [LARGE SCALE GENOMIC DNA]</scope>
    <source>
        <strain evidence="2 4">CGMCC 1.9156</strain>
    </source>
</reference>
<dbReference type="STRING" id="655355.SAMN05216283_107180"/>
<organism evidence="2 4">
    <name type="scientific">Sunxiuqinia elliptica</name>
    <dbReference type="NCBI Taxonomy" id="655355"/>
    <lineage>
        <taxon>Bacteria</taxon>
        <taxon>Pseudomonadati</taxon>
        <taxon>Bacteroidota</taxon>
        <taxon>Bacteroidia</taxon>
        <taxon>Marinilabiliales</taxon>
        <taxon>Prolixibacteraceae</taxon>
        <taxon>Sunxiuqinia</taxon>
    </lineage>
</organism>
<dbReference type="Proteomes" id="UP000198964">
    <property type="component" value="Unassembled WGS sequence"/>
</dbReference>
<dbReference type="SUPFAM" id="SSF88946">
    <property type="entry name" value="Sigma2 domain of RNA polymerase sigma factors"/>
    <property type="match status" value="1"/>
</dbReference>
<dbReference type="InterPro" id="IPR007627">
    <property type="entry name" value="RNA_pol_sigma70_r2"/>
</dbReference>
<evidence type="ECO:0000313" key="5">
    <source>
        <dbReference type="Proteomes" id="UP000294848"/>
    </source>
</evidence>
<evidence type="ECO:0000313" key="2">
    <source>
        <dbReference type="EMBL" id="SFF49136.1"/>
    </source>
</evidence>
<reference evidence="3 5" key="2">
    <citation type="submission" date="2019-03" db="EMBL/GenBank/DDBJ databases">
        <title>Freshwater and sediment microbial communities from various areas in North America, analyzing microbe dynamics in response to fracking.</title>
        <authorList>
            <person name="Lamendella R."/>
        </authorList>
    </citation>
    <scope>NUCLEOTIDE SEQUENCE [LARGE SCALE GENOMIC DNA]</scope>
    <source>
        <strain evidence="3 5">114D</strain>
    </source>
</reference>
<evidence type="ECO:0000259" key="1">
    <source>
        <dbReference type="Pfam" id="PF04542"/>
    </source>
</evidence>
<dbReference type="Pfam" id="PF04542">
    <property type="entry name" value="Sigma70_r2"/>
    <property type="match status" value="1"/>
</dbReference>
<proteinExistence type="predicted"/>
<dbReference type="NCBIfam" id="TIGR02937">
    <property type="entry name" value="sigma70-ECF"/>
    <property type="match status" value="1"/>
</dbReference>
<keyword evidence="4" id="KW-1185">Reference proteome</keyword>
<accession>A0A1I2J8A3</accession>